<proteinExistence type="predicted"/>
<dbReference type="EMBL" id="CP034662">
    <property type="protein sequence ID" value="AZQ93373.1"/>
    <property type="molecule type" value="Genomic_DNA"/>
</dbReference>
<name>A0A3S9QFL6_MORCA</name>
<protein>
    <submittedName>
        <fullName evidence="1">Uncharacterized protein</fullName>
    </submittedName>
</protein>
<reference evidence="1 2" key="1">
    <citation type="submission" date="2018-12" db="EMBL/GenBank/DDBJ databases">
        <title>Persistence of Moraxella catarrhalis in Chronic Obstructive Pulmonary Disease and Regulation of the Hag/MID Adhesin.</title>
        <authorList>
            <person name="Murphy T."/>
            <person name="Zhao X."/>
            <person name="Vyas G."/>
            <person name="Aluvathingal J."/>
            <person name="Nadendla S."/>
            <person name="Tallon L."/>
            <person name="Tettelin H."/>
        </authorList>
    </citation>
    <scope>NUCLEOTIDE SEQUENCE [LARGE SCALE GENOMIC DNA]</scope>
    <source>
        <strain evidence="1 2">46P58B1</strain>
    </source>
</reference>
<sequence>MDKSVIILPSFYDRSAKILFDSFGHLIHIWGQMMIYKHNGSIGL</sequence>
<accession>A0A3S9QFL6</accession>
<dbReference type="AlphaFoldDB" id="A0A3S9QFL6"/>
<gene>
    <name evidence="1" type="ORF">EJK53_2044</name>
</gene>
<organism evidence="1 2">
    <name type="scientific">Moraxella catarrhalis</name>
    <name type="common">Branhamella catarrhalis</name>
    <dbReference type="NCBI Taxonomy" id="480"/>
    <lineage>
        <taxon>Bacteria</taxon>
        <taxon>Pseudomonadati</taxon>
        <taxon>Pseudomonadota</taxon>
        <taxon>Gammaproteobacteria</taxon>
        <taxon>Moraxellales</taxon>
        <taxon>Moraxellaceae</taxon>
        <taxon>Moraxella</taxon>
    </lineage>
</organism>
<evidence type="ECO:0000313" key="1">
    <source>
        <dbReference type="EMBL" id="AZQ93373.1"/>
    </source>
</evidence>
<dbReference type="Proteomes" id="UP000280228">
    <property type="component" value="Chromosome"/>
</dbReference>
<evidence type="ECO:0000313" key="2">
    <source>
        <dbReference type="Proteomes" id="UP000280228"/>
    </source>
</evidence>